<dbReference type="InterPro" id="IPR037382">
    <property type="entry name" value="Rsc/polybromo"/>
</dbReference>
<feature type="compositionally biased region" description="Basic and acidic residues" evidence="9">
    <location>
        <begin position="555"/>
        <end position="570"/>
    </location>
</feature>
<dbReference type="GO" id="GO:0140006">
    <property type="term" value="F:histone H3 reader activity"/>
    <property type="evidence" value="ECO:0007669"/>
    <property type="project" value="EnsemblFungi"/>
</dbReference>
<dbReference type="GO" id="GO:0006368">
    <property type="term" value="P:transcription elongation by RNA polymerase II"/>
    <property type="evidence" value="ECO:0007669"/>
    <property type="project" value="EnsemblFungi"/>
</dbReference>
<dbReference type="Pfam" id="PF24189">
    <property type="entry name" value="Ig_RSC4"/>
    <property type="match status" value="1"/>
</dbReference>
<feature type="domain" description="Bromo" evidence="10">
    <location>
        <begin position="226"/>
        <end position="296"/>
    </location>
</feature>
<dbReference type="RefSeq" id="XP_004182238.1">
    <property type="nucleotide sequence ID" value="XM_004182190.1"/>
</dbReference>
<comment type="subcellular location">
    <subcellularLocation>
        <location evidence="1">Nucleus</location>
    </subcellularLocation>
</comment>
<feature type="compositionally biased region" description="Basic and acidic residues" evidence="9">
    <location>
        <begin position="9"/>
        <end position="20"/>
    </location>
</feature>
<feature type="region of interest" description="Disordered" evidence="9">
    <location>
        <begin position="542"/>
        <end position="570"/>
    </location>
</feature>
<keyword evidence="6" id="KW-0804">Transcription</keyword>
<dbReference type="CDD" id="cd04369">
    <property type="entry name" value="Bromodomain"/>
    <property type="match status" value="2"/>
</dbReference>
<evidence type="ECO:0000256" key="9">
    <source>
        <dbReference type="SAM" id="MobiDB-lite"/>
    </source>
</evidence>
<evidence type="ECO:0000256" key="8">
    <source>
        <dbReference type="PROSITE-ProRule" id="PRU00035"/>
    </source>
</evidence>
<dbReference type="Proteomes" id="UP000002866">
    <property type="component" value="Chromosome 9"/>
</dbReference>
<feature type="region of interest" description="Disordered" evidence="9">
    <location>
        <begin position="1"/>
        <end position="64"/>
    </location>
</feature>
<dbReference type="PRINTS" id="PR00503">
    <property type="entry name" value="BROMODOMAIN"/>
</dbReference>
<dbReference type="GO" id="GO:0016586">
    <property type="term" value="C:RSC-type complex"/>
    <property type="evidence" value="ECO:0007669"/>
    <property type="project" value="EnsemblFungi"/>
</dbReference>
<proteinExistence type="predicted"/>
<dbReference type="PROSITE" id="PS00633">
    <property type="entry name" value="BROMODOMAIN_1"/>
    <property type="match status" value="1"/>
</dbReference>
<dbReference type="eggNOG" id="KOG1827">
    <property type="taxonomic scope" value="Eukaryota"/>
</dbReference>
<keyword evidence="7" id="KW-0539">Nucleus</keyword>
<gene>
    <name evidence="11" type="primary">TBLA0I00590</name>
    <name evidence="11" type="ORF">TBLA_0I00590</name>
</gene>
<dbReference type="InterPro" id="IPR018359">
    <property type="entry name" value="Bromodomain_CS"/>
</dbReference>
<dbReference type="KEGG" id="tbl:TBLA_0I00590"/>
<evidence type="ECO:0000313" key="11">
    <source>
        <dbReference type="EMBL" id="CCH62719.1"/>
    </source>
</evidence>
<dbReference type="STRING" id="1071380.I2H8L7"/>
<dbReference type="HOGENOM" id="CLU_441492_0_0_1"/>
<keyword evidence="4" id="KW-0805">Transcription regulation</keyword>
<reference evidence="11 12" key="1">
    <citation type="journal article" date="2011" name="Proc. Natl. Acad. Sci. U.S.A.">
        <title>Evolutionary erosion of yeast sex chromosomes by mating-type switching accidents.</title>
        <authorList>
            <person name="Gordon J.L."/>
            <person name="Armisen D."/>
            <person name="Proux-Wera E."/>
            <person name="Oheigeartaigh S.S."/>
            <person name="Byrne K.P."/>
            <person name="Wolfe K.H."/>
        </authorList>
    </citation>
    <scope>NUCLEOTIDE SEQUENCE [LARGE SCALE GENOMIC DNA]</scope>
    <source>
        <strain evidence="12">ATCC 34711 / CBS 6284 / DSM 70876 / NBRC 10599 / NRRL Y-10934 / UCD 77-7</strain>
    </source>
</reference>
<evidence type="ECO:0000313" key="12">
    <source>
        <dbReference type="Proteomes" id="UP000002866"/>
    </source>
</evidence>
<dbReference type="GO" id="GO:0140008">
    <property type="term" value="F:histone H4 reader activity"/>
    <property type="evidence" value="ECO:0007669"/>
    <property type="project" value="EnsemblFungi"/>
</dbReference>
<keyword evidence="2" id="KW-0677">Repeat</keyword>
<dbReference type="Gene3D" id="1.20.920.10">
    <property type="entry name" value="Bromodomain-like"/>
    <property type="match status" value="2"/>
</dbReference>
<dbReference type="EMBL" id="HE806324">
    <property type="protein sequence ID" value="CCH62719.1"/>
    <property type="molecule type" value="Genomic_DNA"/>
</dbReference>
<evidence type="ECO:0000256" key="1">
    <source>
        <dbReference type="ARBA" id="ARBA00004123"/>
    </source>
</evidence>
<evidence type="ECO:0000256" key="6">
    <source>
        <dbReference type="ARBA" id="ARBA00023163"/>
    </source>
</evidence>
<keyword evidence="3" id="KW-0156">Chromatin regulator</keyword>
<protein>
    <recommendedName>
        <fullName evidence="10">Bromo domain-containing protein</fullName>
    </recommendedName>
</protein>
<evidence type="ECO:0000256" key="4">
    <source>
        <dbReference type="ARBA" id="ARBA00023015"/>
    </source>
</evidence>
<dbReference type="SUPFAM" id="SSF47370">
    <property type="entry name" value="Bromodomain"/>
    <property type="match status" value="2"/>
</dbReference>
<organism evidence="11 12">
    <name type="scientific">Henningerozyma blattae (strain ATCC 34711 / CBS 6284 / DSM 70876 / NBRC 10599 / NRRL Y-10934 / UCD 77-7)</name>
    <name type="common">Yeast</name>
    <name type="synonym">Tetrapisispora blattae</name>
    <dbReference type="NCBI Taxonomy" id="1071380"/>
    <lineage>
        <taxon>Eukaryota</taxon>
        <taxon>Fungi</taxon>
        <taxon>Dikarya</taxon>
        <taxon>Ascomycota</taxon>
        <taxon>Saccharomycotina</taxon>
        <taxon>Saccharomycetes</taxon>
        <taxon>Saccharomycetales</taxon>
        <taxon>Saccharomycetaceae</taxon>
        <taxon>Henningerozyma</taxon>
    </lineage>
</organism>
<dbReference type="AlphaFoldDB" id="I2H8L7"/>
<accession>I2H8L7</accession>
<dbReference type="PANTHER" id="PTHR16062:SF13">
    <property type="entry name" value="CHROMATIN STRUCTURE-REMODELING COMPLEX SUBUNIT RSC4"/>
    <property type="match status" value="1"/>
</dbReference>
<evidence type="ECO:0000256" key="3">
    <source>
        <dbReference type="ARBA" id="ARBA00022853"/>
    </source>
</evidence>
<keyword evidence="12" id="KW-1185">Reference proteome</keyword>
<feature type="compositionally biased region" description="Low complexity" evidence="9">
    <location>
        <begin position="23"/>
        <end position="32"/>
    </location>
</feature>
<evidence type="ECO:0000259" key="10">
    <source>
        <dbReference type="PROSITE" id="PS50014"/>
    </source>
</evidence>
<dbReference type="GO" id="GO:0006337">
    <property type="term" value="P:nucleosome disassembly"/>
    <property type="evidence" value="ECO:0007669"/>
    <property type="project" value="EnsemblFungi"/>
</dbReference>
<dbReference type="FunCoup" id="I2H8L7">
    <property type="interactions" value="358"/>
</dbReference>
<dbReference type="InterPro" id="IPR001487">
    <property type="entry name" value="Bromodomain"/>
</dbReference>
<dbReference type="OrthoDB" id="1742084at2759"/>
<evidence type="ECO:0000256" key="7">
    <source>
        <dbReference type="ARBA" id="ARBA00023242"/>
    </source>
</evidence>
<keyword evidence="5 8" id="KW-0103">Bromodomain</keyword>
<feature type="compositionally biased region" description="Low complexity" evidence="9">
    <location>
        <begin position="542"/>
        <end position="552"/>
    </location>
</feature>
<dbReference type="GO" id="GO:0003682">
    <property type="term" value="F:chromatin binding"/>
    <property type="evidence" value="ECO:0007669"/>
    <property type="project" value="TreeGrafter"/>
</dbReference>
<dbReference type="InParanoid" id="I2H8L7"/>
<dbReference type="Pfam" id="PF00439">
    <property type="entry name" value="Bromodomain"/>
    <property type="match status" value="2"/>
</dbReference>
<feature type="domain" description="Bromo" evidence="10">
    <location>
        <begin position="95"/>
        <end position="164"/>
    </location>
</feature>
<dbReference type="SMART" id="SM00297">
    <property type="entry name" value="BROMO"/>
    <property type="match status" value="2"/>
</dbReference>
<dbReference type="OMA" id="HFEGLGN"/>
<sequence>MPPRRKRVSKEEENEKDSGINHDNNAGGNADATESAASPSVVKYPPGKHPKIEEDTPTVDYETPLDPRSELFTEEWKIPRFNLFINFILDELIEKYKLLFKDFIKLPSRKFHPQYYYKIQQPISINEIKSRDYEFNNGPRTFLLDVELLTKNCRAYNETDTLIVKNSMQIVNYIKCEILRAKNITKNYLISDPIRVKLLNYLDKVYKVTDKGVEMELGNKISNLDDKLHISEPFQELVSKEDLPEYYEIIQKPLALDTIKNNLEYGIYTKIYDFLIDMQLLFQNALVFNSSDSLIYQDASKLLNYFNHLIDKKFFAELIDASERGELKLEYDKVEFEQYLANGGNTKPLAGPLLPDDDHDFDFDNIEGLGNGYNRSLLTEDYLLSGNVIPSTTTNVDALVANVDTNEVKRRKLSPELEDESLKIMKYNIVKAVTKDSAVSQYLLDKKQFTFIRQVSIFSSKHLYNVATKPMSGSRPSCNQNWVEYKFIGKELNQNENAFSFSLEPIQSFLTLESTLNENNNTSFETVLIMNNEIVKSDKQAIMQKRQQQQNQINHDTHNKENSIDLSKDQNESLLGPEKFELRLHEGLNQLEFRCTDKISGQIEKIKFWISIYP</sequence>
<dbReference type="PANTHER" id="PTHR16062">
    <property type="entry name" value="SWI/SNF-RELATED"/>
    <property type="match status" value="1"/>
</dbReference>
<dbReference type="GeneID" id="14497872"/>
<name>I2H8L7_HENB6</name>
<dbReference type="PROSITE" id="PS50014">
    <property type="entry name" value="BROMODOMAIN_2"/>
    <property type="match status" value="2"/>
</dbReference>
<evidence type="ECO:0000256" key="5">
    <source>
        <dbReference type="ARBA" id="ARBA00023117"/>
    </source>
</evidence>
<evidence type="ECO:0000256" key="2">
    <source>
        <dbReference type="ARBA" id="ARBA00022737"/>
    </source>
</evidence>
<dbReference type="InterPro" id="IPR036427">
    <property type="entry name" value="Bromodomain-like_sf"/>
</dbReference>
<dbReference type="InterPro" id="IPR054551">
    <property type="entry name" value="RSC4_Ig-like"/>
</dbReference>